<evidence type="ECO:0008006" key="5">
    <source>
        <dbReference type="Google" id="ProtNLM"/>
    </source>
</evidence>
<dbReference type="EMBL" id="JAWDGP010004530">
    <property type="protein sequence ID" value="KAK3763592.1"/>
    <property type="molecule type" value="Genomic_DNA"/>
</dbReference>
<gene>
    <name evidence="3" type="ORF">RRG08_057015</name>
</gene>
<evidence type="ECO:0000256" key="1">
    <source>
        <dbReference type="SAM" id="MobiDB-lite"/>
    </source>
</evidence>
<feature type="region of interest" description="Disordered" evidence="1">
    <location>
        <begin position="44"/>
        <end position="107"/>
    </location>
</feature>
<reference evidence="3" key="1">
    <citation type="journal article" date="2023" name="G3 (Bethesda)">
        <title>A reference genome for the long-term kleptoplast-retaining sea slug Elysia crispata morphotype clarki.</title>
        <authorList>
            <person name="Eastman K.E."/>
            <person name="Pendleton A.L."/>
            <person name="Shaikh M.A."/>
            <person name="Suttiyut T."/>
            <person name="Ogas R."/>
            <person name="Tomko P."/>
            <person name="Gavelis G."/>
            <person name="Widhalm J.R."/>
            <person name="Wisecaver J.H."/>
        </authorList>
    </citation>
    <scope>NUCLEOTIDE SEQUENCE</scope>
    <source>
        <strain evidence="3">ECLA1</strain>
    </source>
</reference>
<accession>A0AAE1DAS1</accession>
<comment type="caution">
    <text evidence="3">The sequence shown here is derived from an EMBL/GenBank/DDBJ whole genome shotgun (WGS) entry which is preliminary data.</text>
</comment>
<dbReference type="Proteomes" id="UP001283361">
    <property type="component" value="Unassembled WGS sequence"/>
</dbReference>
<sequence>MRIRFHSILLWLWRATFASLTELQVPPRRQKPILIKKQPTARIPCNKEHPGYEEIIGSGGEGGRGGAGRGEHPGLALWSSGEQSQAQARDPNRQHSRRHYEELSLSL</sequence>
<dbReference type="AlphaFoldDB" id="A0AAE1DAS1"/>
<evidence type="ECO:0000313" key="4">
    <source>
        <dbReference type="Proteomes" id="UP001283361"/>
    </source>
</evidence>
<feature type="signal peptide" evidence="2">
    <location>
        <begin position="1"/>
        <end position="18"/>
    </location>
</feature>
<feature type="chain" id="PRO_5042153593" description="Secreted protein" evidence="2">
    <location>
        <begin position="19"/>
        <end position="107"/>
    </location>
</feature>
<name>A0AAE1DAS1_9GAST</name>
<evidence type="ECO:0000313" key="3">
    <source>
        <dbReference type="EMBL" id="KAK3763592.1"/>
    </source>
</evidence>
<evidence type="ECO:0000256" key="2">
    <source>
        <dbReference type="SAM" id="SignalP"/>
    </source>
</evidence>
<proteinExistence type="predicted"/>
<feature type="compositionally biased region" description="Gly residues" evidence="1">
    <location>
        <begin position="57"/>
        <end position="68"/>
    </location>
</feature>
<keyword evidence="4" id="KW-1185">Reference proteome</keyword>
<protein>
    <recommendedName>
        <fullName evidence="5">Secreted protein</fullName>
    </recommendedName>
</protein>
<keyword evidence="2" id="KW-0732">Signal</keyword>
<organism evidence="3 4">
    <name type="scientific">Elysia crispata</name>
    <name type="common">lettuce slug</name>
    <dbReference type="NCBI Taxonomy" id="231223"/>
    <lineage>
        <taxon>Eukaryota</taxon>
        <taxon>Metazoa</taxon>
        <taxon>Spiralia</taxon>
        <taxon>Lophotrochozoa</taxon>
        <taxon>Mollusca</taxon>
        <taxon>Gastropoda</taxon>
        <taxon>Heterobranchia</taxon>
        <taxon>Euthyneura</taxon>
        <taxon>Panpulmonata</taxon>
        <taxon>Sacoglossa</taxon>
        <taxon>Placobranchoidea</taxon>
        <taxon>Plakobranchidae</taxon>
        <taxon>Elysia</taxon>
    </lineage>
</organism>